<evidence type="ECO:0000313" key="4">
    <source>
        <dbReference type="Proteomes" id="UP001596233"/>
    </source>
</evidence>
<evidence type="ECO:0000313" key="3">
    <source>
        <dbReference type="EMBL" id="MFC6332507.1"/>
    </source>
</evidence>
<comment type="caution">
    <text evidence="3">The sequence shown here is derived from an EMBL/GenBank/DDBJ whole genome shotgun (WGS) entry which is preliminary data.</text>
</comment>
<dbReference type="CDD" id="cd05401">
    <property type="entry name" value="NT_GlnE_GlnD_like"/>
    <property type="match status" value="1"/>
</dbReference>
<dbReference type="Pfam" id="PF10335">
    <property type="entry name" value="DUF294_C"/>
    <property type="match status" value="1"/>
</dbReference>
<proteinExistence type="predicted"/>
<organism evidence="3 4">
    <name type="scientific">Paenibacillus septentrionalis</name>
    <dbReference type="NCBI Taxonomy" id="429342"/>
    <lineage>
        <taxon>Bacteria</taxon>
        <taxon>Bacillati</taxon>
        <taxon>Bacillota</taxon>
        <taxon>Bacilli</taxon>
        <taxon>Bacillales</taxon>
        <taxon>Paenibacillaceae</taxon>
        <taxon>Paenibacillus</taxon>
    </lineage>
</organism>
<dbReference type="Proteomes" id="UP001596233">
    <property type="component" value="Unassembled WGS sequence"/>
</dbReference>
<reference evidence="4" key="1">
    <citation type="journal article" date="2019" name="Int. J. Syst. Evol. Microbiol.">
        <title>The Global Catalogue of Microorganisms (GCM) 10K type strain sequencing project: providing services to taxonomists for standard genome sequencing and annotation.</title>
        <authorList>
            <consortium name="The Broad Institute Genomics Platform"/>
            <consortium name="The Broad Institute Genome Sequencing Center for Infectious Disease"/>
            <person name="Wu L."/>
            <person name="Ma J."/>
        </authorList>
    </citation>
    <scope>NUCLEOTIDE SEQUENCE [LARGE SCALE GENOMIC DNA]</scope>
    <source>
        <strain evidence="4">PCU 280</strain>
    </source>
</reference>
<sequence length="355" mass="40944">MGVGTFTKLKNDILNADQLPQLRSLRDQFQLSIQQNEQLHKDSIAELNNLINDIHDALIVKTISLAEIRMVGEGLGPPPASYSYLLLGSAGRSEQTMASDQDSALIYEDHTASEKTKAYFLTFTQYVVSMLMELGYPPCDGKVQSNESMWCQSESEWKEKLEQWFQDADWESVRYLLIVADARCIAGDDLLFNRIRTFFEQGLVRYTNMLERMIENTVQHKVVVGIFGQFITDRYGDHVGSIDVKYGSYIPIVNSVRWLSLNAAISETSTLSRLEKLKERGQFSEEDYEKYRKAFLQMLSLRLLAGYHEEDGMYKGYSKLNPKRLDSDEIKRLKRNLRYGKEVQKLVLKEMARHK</sequence>
<dbReference type="InterPro" id="IPR018821">
    <property type="entry name" value="DUF294_put_nucleoTrafse_sb-bd"/>
</dbReference>
<evidence type="ECO:0000259" key="1">
    <source>
        <dbReference type="Pfam" id="PF03445"/>
    </source>
</evidence>
<dbReference type="InterPro" id="IPR043519">
    <property type="entry name" value="NT_sf"/>
</dbReference>
<protein>
    <submittedName>
        <fullName evidence="3">DUF294 nucleotidyltransferase-like domain-containing protein</fullName>
    </submittedName>
</protein>
<dbReference type="InterPro" id="IPR005105">
    <property type="entry name" value="GlnD_Uridyltrans_N"/>
</dbReference>
<dbReference type="Gene3D" id="3.30.460.10">
    <property type="entry name" value="Beta Polymerase, domain 2"/>
    <property type="match status" value="1"/>
</dbReference>
<dbReference type="RefSeq" id="WP_379232948.1">
    <property type="nucleotide sequence ID" value="NZ_JBHSTE010000002.1"/>
</dbReference>
<feature type="domain" description="Protein-PII uridylyltransferase N-terminal" evidence="1">
    <location>
        <begin position="42"/>
        <end position="169"/>
    </location>
</feature>
<dbReference type="Pfam" id="PF03445">
    <property type="entry name" value="DUF294"/>
    <property type="match status" value="1"/>
</dbReference>
<accession>A0ABW1V406</accession>
<keyword evidence="4" id="KW-1185">Reference proteome</keyword>
<evidence type="ECO:0000259" key="2">
    <source>
        <dbReference type="Pfam" id="PF10335"/>
    </source>
</evidence>
<gene>
    <name evidence="3" type="ORF">ACFP56_07700</name>
</gene>
<name>A0ABW1V406_9BACL</name>
<dbReference type="EMBL" id="JBHSTE010000002">
    <property type="protein sequence ID" value="MFC6332507.1"/>
    <property type="molecule type" value="Genomic_DNA"/>
</dbReference>
<dbReference type="SUPFAM" id="SSF81301">
    <property type="entry name" value="Nucleotidyltransferase"/>
    <property type="match status" value="1"/>
</dbReference>
<feature type="domain" description="DUF294" evidence="2">
    <location>
        <begin position="209"/>
        <end position="348"/>
    </location>
</feature>